<dbReference type="EMBL" id="JBHZQA010000029">
    <property type="protein sequence ID" value="MFE3849498.1"/>
    <property type="molecule type" value="Genomic_DNA"/>
</dbReference>
<comment type="caution">
    <text evidence="1">The sequence shown here is derived from an EMBL/GenBank/DDBJ whole genome shotgun (WGS) entry which is preliminary data.</text>
</comment>
<keyword evidence="2" id="KW-1185">Reference proteome</keyword>
<accession>A0ABW6HR16</accession>
<protein>
    <submittedName>
        <fullName evidence="1">Uncharacterized protein</fullName>
    </submittedName>
</protein>
<proteinExistence type="predicted"/>
<gene>
    <name evidence="1" type="ORF">ACFX5D_16195</name>
</gene>
<name>A0ABW6HR16_9FLAO</name>
<evidence type="ECO:0000313" key="1">
    <source>
        <dbReference type="EMBL" id="MFE3849498.1"/>
    </source>
</evidence>
<sequence length="57" mass="7079">MKKIKNIGNYYGGLWIQEFENKYYWIIENHDTDFSILSEWSEITKSLYQELLWEKEI</sequence>
<organism evidence="1 2">
    <name type="scientific">Flavobacterium fructosi</name>
    <dbReference type="NCBI Taxonomy" id="3230416"/>
    <lineage>
        <taxon>Bacteria</taxon>
        <taxon>Pseudomonadati</taxon>
        <taxon>Bacteroidota</taxon>
        <taxon>Flavobacteriia</taxon>
        <taxon>Flavobacteriales</taxon>
        <taxon>Flavobacteriaceae</taxon>
        <taxon>Flavobacterium</taxon>
    </lineage>
</organism>
<evidence type="ECO:0000313" key="2">
    <source>
        <dbReference type="Proteomes" id="UP001600039"/>
    </source>
</evidence>
<dbReference type="Proteomes" id="UP001600039">
    <property type="component" value="Unassembled WGS sequence"/>
</dbReference>
<reference evidence="1 2" key="1">
    <citation type="submission" date="2024-06" db="EMBL/GenBank/DDBJ databases">
        <title>Flavobacterium spp. isolated from glacier.</title>
        <authorList>
            <person name="Han D."/>
        </authorList>
    </citation>
    <scope>NUCLEOTIDE SEQUENCE [LARGE SCALE GENOMIC DNA]</scope>
    <source>
        <strain evidence="1 2">LB3P45</strain>
    </source>
</reference>
<dbReference type="RefSeq" id="WP_379859234.1">
    <property type="nucleotide sequence ID" value="NZ_JBHZQA010000029.1"/>
</dbReference>